<protein>
    <submittedName>
        <fullName evidence="2">Uncharacterized protein</fullName>
    </submittedName>
</protein>
<reference evidence="2 3" key="1">
    <citation type="journal article" date="2013" name="PLoS ONE">
        <title>Assembly-driven community genomics of a hypersaline microbial ecosystem.</title>
        <authorList>
            <person name="Podell S."/>
            <person name="Ugalde J.A."/>
            <person name="Narasingarao P."/>
            <person name="Banfield J.F."/>
            <person name="Heidelberg K.B."/>
            <person name="Allen E.E."/>
        </authorList>
    </citation>
    <scope>NUCLEOTIDE SEQUENCE [LARGE SCALE GENOMIC DNA]</scope>
    <source>
        <strain evidence="3">J07HQW1</strain>
    </source>
</reference>
<name>U1N138_9EURY</name>
<gene>
    <name evidence="2" type="ORF">J07HQW1_00051</name>
</gene>
<feature type="region of interest" description="Disordered" evidence="1">
    <location>
        <begin position="39"/>
        <end position="71"/>
    </location>
</feature>
<dbReference type="HOGENOM" id="CLU_2459734_0_0_2"/>
<dbReference type="EMBL" id="KE356560">
    <property type="protein sequence ID" value="ERG90038.1"/>
    <property type="molecule type" value="Genomic_DNA"/>
</dbReference>
<organism evidence="2 3">
    <name type="scientific">Haloquadratum walsbyi J07HQW1</name>
    <dbReference type="NCBI Taxonomy" id="1238424"/>
    <lineage>
        <taxon>Archaea</taxon>
        <taxon>Methanobacteriati</taxon>
        <taxon>Methanobacteriota</taxon>
        <taxon>Stenosarchaea group</taxon>
        <taxon>Halobacteria</taxon>
        <taxon>Halobacteriales</taxon>
        <taxon>Haloferacaceae</taxon>
        <taxon>Haloquadratum</taxon>
    </lineage>
</organism>
<evidence type="ECO:0000256" key="1">
    <source>
        <dbReference type="SAM" id="MobiDB-lite"/>
    </source>
</evidence>
<accession>U1N138</accession>
<evidence type="ECO:0000313" key="2">
    <source>
        <dbReference type="EMBL" id="ERG90038.1"/>
    </source>
</evidence>
<proteinExistence type="predicted"/>
<sequence>KVYVHLNNDDVNRAIRDQYGLSTGSEEDQTRSCPFCGSENQTGHSECRNCGRPMDLKSRTEQKEKREALERLSELEDQGVLDELEELRG</sequence>
<feature type="compositionally biased region" description="Basic and acidic residues" evidence="1">
    <location>
        <begin position="45"/>
        <end position="71"/>
    </location>
</feature>
<evidence type="ECO:0000313" key="3">
    <source>
        <dbReference type="Proteomes" id="UP000030649"/>
    </source>
</evidence>
<feature type="non-terminal residue" evidence="2">
    <location>
        <position position="1"/>
    </location>
</feature>
<dbReference type="AlphaFoldDB" id="U1N138"/>
<dbReference type="Proteomes" id="UP000030649">
    <property type="component" value="Unassembled WGS sequence"/>
</dbReference>